<accession>A0ABS2TNT6</accession>
<protein>
    <submittedName>
        <fullName evidence="2">Sensor domain-containing protein</fullName>
    </submittedName>
</protein>
<dbReference type="RefSeq" id="WP_205356879.1">
    <property type="nucleotide sequence ID" value="NZ_JADKYB010000005.1"/>
</dbReference>
<proteinExistence type="predicted"/>
<feature type="region of interest" description="Disordered" evidence="1">
    <location>
        <begin position="62"/>
        <end position="98"/>
    </location>
</feature>
<comment type="caution">
    <text evidence="2">The sequence shown here is derived from an EMBL/GenBank/DDBJ whole genome shotgun (WGS) entry which is preliminary data.</text>
</comment>
<dbReference type="Proteomes" id="UP000749040">
    <property type="component" value="Unassembled WGS sequence"/>
</dbReference>
<evidence type="ECO:0000313" key="2">
    <source>
        <dbReference type="EMBL" id="MBM9505004.1"/>
    </source>
</evidence>
<evidence type="ECO:0000313" key="3">
    <source>
        <dbReference type="Proteomes" id="UP000749040"/>
    </source>
</evidence>
<keyword evidence="3" id="KW-1185">Reference proteome</keyword>
<reference evidence="2 3" key="1">
    <citation type="submission" date="2021-01" db="EMBL/GenBank/DDBJ databases">
        <title>Streptomyces acididurans sp. nov., isolated from a peat swamp forest soil.</title>
        <authorList>
            <person name="Chantavorakit T."/>
            <person name="Duangmal K."/>
        </authorList>
    </citation>
    <scope>NUCLEOTIDE SEQUENCE [LARGE SCALE GENOMIC DNA]</scope>
    <source>
        <strain evidence="2 3">KK5PA1</strain>
    </source>
</reference>
<evidence type="ECO:0000256" key="1">
    <source>
        <dbReference type="SAM" id="MobiDB-lite"/>
    </source>
</evidence>
<dbReference type="EMBL" id="JADKYB010000005">
    <property type="protein sequence ID" value="MBM9505004.1"/>
    <property type="molecule type" value="Genomic_DNA"/>
</dbReference>
<gene>
    <name evidence="2" type="ORF">ITX44_10715</name>
</gene>
<organism evidence="2 3">
    <name type="scientific">Actinacidiphila acididurans</name>
    <dbReference type="NCBI Taxonomy" id="2784346"/>
    <lineage>
        <taxon>Bacteria</taxon>
        <taxon>Bacillati</taxon>
        <taxon>Actinomycetota</taxon>
        <taxon>Actinomycetes</taxon>
        <taxon>Kitasatosporales</taxon>
        <taxon>Streptomycetaceae</taxon>
        <taxon>Actinacidiphila</taxon>
    </lineage>
</organism>
<feature type="compositionally biased region" description="Low complexity" evidence="1">
    <location>
        <begin position="66"/>
        <end position="86"/>
    </location>
</feature>
<name>A0ABS2TNT6_9ACTN</name>
<sequence>MHHPARSPYAAPARRAAIPVSGTAVPPPPAAPAARAAARTVRAAALLLPALLLAAACTSGGGARAGGSAADGPNPGTAGAASSPAPGGAGTTSGNGGALNRTQLAAALVTSKDVPGWVIAPARTDDSSRNAGLTTDRSQCQPLTDVTSVRPHIHRVAVVGAAFAHRTGATRVDTVNQMLVSSHAPGDAAKVIASVRDALTECRSFTAVDPHGTRTPFTVGTGAAPAAGDQAVSYVLTEQAGTRGAARVTVVRTGNTVTAYLSVTSAGRAGEVPGDVIRAQDAKLRAAQGRR</sequence>
<feature type="compositionally biased region" description="Gly residues" evidence="1">
    <location>
        <begin position="87"/>
        <end position="97"/>
    </location>
</feature>